<dbReference type="EMBL" id="CAJNOR010001192">
    <property type="protein sequence ID" value="CAF1094886.1"/>
    <property type="molecule type" value="Genomic_DNA"/>
</dbReference>
<evidence type="ECO:0000256" key="1">
    <source>
        <dbReference type="SAM" id="SignalP"/>
    </source>
</evidence>
<keyword evidence="1" id="KW-0732">Signal</keyword>
<reference evidence="3" key="1">
    <citation type="submission" date="2021-02" db="EMBL/GenBank/DDBJ databases">
        <authorList>
            <person name="Nowell W R."/>
        </authorList>
    </citation>
    <scope>NUCLEOTIDE SEQUENCE</scope>
</reference>
<evidence type="ECO:0000313" key="4">
    <source>
        <dbReference type="Proteomes" id="UP000663828"/>
    </source>
</evidence>
<protein>
    <recommendedName>
        <fullName evidence="2">Putative auto-transporter adhesin head GIN domain-containing protein</fullName>
    </recommendedName>
</protein>
<comment type="caution">
    <text evidence="3">The sequence shown here is derived from an EMBL/GenBank/DDBJ whole genome shotgun (WGS) entry which is preliminary data.</text>
</comment>
<gene>
    <name evidence="3" type="ORF">XAT740_LOCUS18038</name>
</gene>
<dbReference type="Pfam" id="PF10988">
    <property type="entry name" value="DUF2807"/>
    <property type="match status" value="1"/>
</dbReference>
<dbReference type="InterPro" id="IPR021255">
    <property type="entry name" value="DUF2807"/>
</dbReference>
<feature type="chain" id="PRO_5032998184" description="Putative auto-transporter adhesin head GIN domain-containing protein" evidence="1">
    <location>
        <begin position="19"/>
        <end position="242"/>
    </location>
</feature>
<evidence type="ECO:0000259" key="2">
    <source>
        <dbReference type="Pfam" id="PF10988"/>
    </source>
</evidence>
<dbReference type="Gene3D" id="2.160.20.120">
    <property type="match status" value="1"/>
</dbReference>
<evidence type="ECO:0000313" key="3">
    <source>
        <dbReference type="EMBL" id="CAF1094886.1"/>
    </source>
</evidence>
<feature type="domain" description="Putative auto-transporter adhesin head GIN" evidence="2">
    <location>
        <begin position="33"/>
        <end position="219"/>
    </location>
</feature>
<keyword evidence="4" id="KW-1185">Reference proteome</keyword>
<proteinExistence type="predicted"/>
<accession>A0A814NRB3</accession>
<name>A0A814NRB3_ADIRI</name>
<dbReference type="Proteomes" id="UP000663828">
    <property type="component" value="Unassembled WGS sequence"/>
</dbReference>
<dbReference type="AlphaFoldDB" id="A0A814NRB3"/>
<sequence length="242" mass="25795">MRAILLLAFVCTFAAVHSDEAPVRQNRPLSSTNFDKITIDGNFDVFLTQTNGQPTPSVEIEAPPSVQPKIIVEIRDGSTLSVHTDGQFQTNSKINVYIKFPSPLRRYAVTGTGKTVTDAAGISNSGNDVLSVNIGGSVSLEMKLDVFQLDIEASGTASAQFNGQARELLNIHSNGVNKIDTVNLQTKKAKVSVSGLSEVRVAASEDADLETLGIGTIYYRLPAGKHPSRMSSIGIGKIAPLP</sequence>
<feature type="signal peptide" evidence="1">
    <location>
        <begin position="1"/>
        <end position="18"/>
    </location>
</feature>
<organism evidence="3 4">
    <name type="scientific">Adineta ricciae</name>
    <name type="common">Rotifer</name>
    <dbReference type="NCBI Taxonomy" id="249248"/>
    <lineage>
        <taxon>Eukaryota</taxon>
        <taxon>Metazoa</taxon>
        <taxon>Spiralia</taxon>
        <taxon>Gnathifera</taxon>
        <taxon>Rotifera</taxon>
        <taxon>Eurotatoria</taxon>
        <taxon>Bdelloidea</taxon>
        <taxon>Adinetida</taxon>
        <taxon>Adinetidae</taxon>
        <taxon>Adineta</taxon>
    </lineage>
</organism>